<keyword evidence="3" id="KW-1185">Reference proteome</keyword>
<evidence type="ECO:0000313" key="3">
    <source>
        <dbReference type="Proteomes" id="UP000503011"/>
    </source>
</evidence>
<dbReference type="KEGG" id="psuu:Psuf_027210"/>
<dbReference type="Proteomes" id="UP000503011">
    <property type="component" value="Chromosome"/>
</dbReference>
<feature type="region of interest" description="Disordered" evidence="1">
    <location>
        <begin position="53"/>
        <end position="89"/>
    </location>
</feature>
<reference evidence="2 3" key="2">
    <citation type="submission" date="2020-03" db="EMBL/GenBank/DDBJ databases">
        <authorList>
            <person name="Ichikawa N."/>
            <person name="Kimura A."/>
            <person name="Kitahashi Y."/>
            <person name="Uohara A."/>
        </authorList>
    </citation>
    <scope>NUCLEOTIDE SEQUENCE [LARGE SCALE GENOMIC DNA]</scope>
    <source>
        <strain evidence="2 3">NBRC 105367</strain>
    </source>
</reference>
<evidence type="ECO:0000256" key="1">
    <source>
        <dbReference type="SAM" id="MobiDB-lite"/>
    </source>
</evidence>
<gene>
    <name evidence="2" type="ORF">Psuf_027210</name>
</gene>
<organism evidence="2 3">
    <name type="scientific">Phytohabitans suffuscus</name>
    <dbReference type="NCBI Taxonomy" id="624315"/>
    <lineage>
        <taxon>Bacteria</taxon>
        <taxon>Bacillati</taxon>
        <taxon>Actinomycetota</taxon>
        <taxon>Actinomycetes</taxon>
        <taxon>Micromonosporales</taxon>
        <taxon>Micromonosporaceae</taxon>
    </lineage>
</organism>
<sequence>MLADERLRVQVFELDVGAELAAEVAGGVSGHVAQVAHHAEAVGDHVGQLVAEDEQGEQQEGADLPPVEVFEHARDPSQAPAPKARTPAK</sequence>
<accession>A0A6F8YHG6</accession>
<dbReference type="EMBL" id="AP022871">
    <property type="protein sequence ID" value="BCB85408.1"/>
    <property type="molecule type" value="Genomic_DNA"/>
</dbReference>
<reference evidence="2 3" key="1">
    <citation type="submission" date="2020-03" db="EMBL/GenBank/DDBJ databases">
        <title>Whole genome shotgun sequence of Phytohabitans suffuscus NBRC 105367.</title>
        <authorList>
            <person name="Komaki H."/>
            <person name="Tamura T."/>
        </authorList>
    </citation>
    <scope>NUCLEOTIDE SEQUENCE [LARGE SCALE GENOMIC DNA]</scope>
    <source>
        <strain evidence="2 3">NBRC 105367</strain>
    </source>
</reference>
<protein>
    <submittedName>
        <fullName evidence="2">Uncharacterized protein</fullName>
    </submittedName>
</protein>
<evidence type="ECO:0000313" key="2">
    <source>
        <dbReference type="EMBL" id="BCB85408.1"/>
    </source>
</evidence>
<name>A0A6F8YHG6_9ACTN</name>
<proteinExistence type="predicted"/>
<dbReference type="AlphaFoldDB" id="A0A6F8YHG6"/>